<protein>
    <submittedName>
        <fullName evidence="2">Helix-hairpin-helix domain-containing protein</fullName>
    </submittedName>
</protein>
<dbReference type="EMBL" id="RXZH01000004">
    <property type="protein sequence ID" value="RTZ15781.1"/>
    <property type="molecule type" value="Genomic_DNA"/>
</dbReference>
<feature type="chain" id="PRO_5019567407" evidence="1">
    <location>
        <begin position="21"/>
        <end position="97"/>
    </location>
</feature>
<keyword evidence="1" id="KW-0732">Signal</keyword>
<dbReference type="InterPro" id="IPR051675">
    <property type="entry name" value="Endo/Exo/Phosphatase_dom_1"/>
</dbReference>
<feature type="signal peptide" evidence="1">
    <location>
        <begin position="1"/>
        <end position="20"/>
    </location>
</feature>
<proteinExistence type="predicted"/>
<dbReference type="OrthoDB" id="7510573at2"/>
<dbReference type="InterPro" id="IPR004509">
    <property type="entry name" value="Competence_ComEA_HhH"/>
</dbReference>
<dbReference type="RefSeq" id="WP_126574507.1">
    <property type="nucleotide sequence ID" value="NZ_RXZH01000004.1"/>
</dbReference>
<evidence type="ECO:0000313" key="3">
    <source>
        <dbReference type="Proteomes" id="UP000268973"/>
    </source>
</evidence>
<keyword evidence="3" id="KW-1185">Reference proteome</keyword>
<dbReference type="AlphaFoldDB" id="A0A432CY21"/>
<dbReference type="PANTHER" id="PTHR21180">
    <property type="entry name" value="ENDONUCLEASE/EXONUCLEASE/PHOSPHATASE FAMILY DOMAIN-CONTAINING PROTEIN 1"/>
    <property type="match status" value="1"/>
</dbReference>
<reference evidence="2 3" key="1">
    <citation type="submission" date="2018-12" db="EMBL/GenBank/DDBJ databases">
        <title>Vibrio sp. isolated from China Sea.</title>
        <authorList>
            <person name="Li Y."/>
        </authorList>
    </citation>
    <scope>NUCLEOTIDE SEQUENCE [LARGE SCALE GENOMIC DNA]</scope>
    <source>
        <strain evidence="2 3">BEI207</strain>
    </source>
</reference>
<dbReference type="Proteomes" id="UP000268973">
    <property type="component" value="Unassembled WGS sequence"/>
</dbReference>
<dbReference type="Pfam" id="PF12836">
    <property type="entry name" value="HHH_3"/>
    <property type="match status" value="1"/>
</dbReference>
<dbReference type="Gene3D" id="1.10.150.280">
    <property type="entry name" value="AF1531-like domain"/>
    <property type="match status" value="1"/>
</dbReference>
<name>A0A432CY21_9VIBR</name>
<dbReference type="InterPro" id="IPR010994">
    <property type="entry name" value="RuvA_2-like"/>
</dbReference>
<organism evidence="2 3">
    <name type="scientific">Vibrio aquaticus</name>
    <dbReference type="NCBI Taxonomy" id="2496559"/>
    <lineage>
        <taxon>Bacteria</taxon>
        <taxon>Pseudomonadati</taxon>
        <taxon>Pseudomonadota</taxon>
        <taxon>Gammaproteobacteria</taxon>
        <taxon>Vibrionales</taxon>
        <taxon>Vibrionaceae</taxon>
        <taxon>Vibrio</taxon>
    </lineage>
</organism>
<sequence length="97" mass="10286">MLGRIILLTLLTFASPISFAESAKVNPKYEGIEITVNINEASAEELSALLSGVGLKKAQAIVAYRQQNGAFGSPNDLALVKGIGEATVEKNLSRIKL</sequence>
<evidence type="ECO:0000256" key="1">
    <source>
        <dbReference type="SAM" id="SignalP"/>
    </source>
</evidence>
<dbReference type="GO" id="GO:0015628">
    <property type="term" value="P:protein secretion by the type II secretion system"/>
    <property type="evidence" value="ECO:0007669"/>
    <property type="project" value="TreeGrafter"/>
</dbReference>
<dbReference type="SUPFAM" id="SSF47781">
    <property type="entry name" value="RuvA domain 2-like"/>
    <property type="match status" value="1"/>
</dbReference>
<dbReference type="PANTHER" id="PTHR21180:SF32">
    <property type="entry name" value="ENDONUCLEASE_EXONUCLEASE_PHOSPHATASE FAMILY DOMAIN-CONTAINING PROTEIN 1"/>
    <property type="match status" value="1"/>
</dbReference>
<dbReference type="GO" id="GO:0015627">
    <property type="term" value="C:type II protein secretion system complex"/>
    <property type="evidence" value="ECO:0007669"/>
    <property type="project" value="TreeGrafter"/>
</dbReference>
<gene>
    <name evidence="2" type="ORF">EJ063_11960</name>
</gene>
<evidence type="ECO:0000313" key="2">
    <source>
        <dbReference type="EMBL" id="RTZ15781.1"/>
    </source>
</evidence>
<dbReference type="NCBIfam" id="TIGR00426">
    <property type="entry name" value="competence protein ComEA helix-hairpin-helix repeat region"/>
    <property type="match status" value="1"/>
</dbReference>
<comment type="caution">
    <text evidence="2">The sequence shown here is derived from an EMBL/GenBank/DDBJ whole genome shotgun (WGS) entry which is preliminary data.</text>
</comment>
<accession>A0A432CY21</accession>